<proteinExistence type="predicted"/>
<dbReference type="Proteomes" id="UP000706039">
    <property type="component" value="Unassembled WGS sequence"/>
</dbReference>
<evidence type="ECO:0000313" key="2">
    <source>
        <dbReference type="Proteomes" id="UP000706039"/>
    </source>
</evidence>
<protein>
    <submittedName>
        <fullName evidence="1">Uncharacterized protein</fullName>
    </submittedName>
</protein>
<dbReference type="RefSeq" id="WP_222991910.1">
    <property type="nucleotide sequence ID" value="NZ_JAINVV010000010.1"/>
</dbReference>
<keyword evidence="2" id="KW-1185">Reference proteome</keyword>
<reference evidence="1 2" key="1">
    <citation type="submission" date="2021-08" db="EMBL/GenBank/DDBJ databases">
        <authorList>
            <person name="Tuo L."/>
        </authorList>
    </citation>
    <scope>NUCLEOTIDE SEQUENCE [LARGE SCALE GENOMIC DNA]</scope>
    <source>
        <strain evidence="1 2">JCM 31229</strain>
    </source>
</reference>
<accession>A0ABS7PU59</accession>
<comment type="caution">
    <text evidence="1">The sequence shown here is derived from an EMBL/GenBank/DDBJ whole genome shotgun (WGS) entry which is preliminary data.</text>
</comment>
<sequence length="107" mass="11411">MGIAVEAMMQVRGGLCDRIDRIANELPHLTLDQLCNGVDDIRRTALDHGLDPLAQLARGLEAALADAGRGAMVLPWLDTMRDAVGCERLDAEAGAIYLAAINVRMAG</sequence>
<organism evidence="1 2">
    <name type="scientific">Sphingomonas colocasiae</name>
    <dbReference type="NCBI Taxonomy" id="1848973"/>
    <lineage>
        <taxon>Bacteria</taxon>
        <taxon>Pseudomonadati</taxon>
        <taxon>Pseudomonadota</taxon>
        <taxon>Alphaproteobacteria</taxon>
        <taxon>Sphingomonadales</taxon>
        <taxon>Sphingomonadaceae</taxon>
        <taxon>Sphingomonas</taxon>
    </lineage>
</organism>
<gene>
    <name evidence="1" type="ORF">K7G82_21000</name>
</gene>
<name>A0ABS7PU59_9SPHN</name>
<dbReference type="EMBL" id="JAINVV010000010">
    <property type="protein sequence ID" value="MBY8824796.1"/>
    <property type="molecule type" value="Genomic_DNA"/>
</dbReference>
<evidence type="ECO:0000313" key="1">
    <source>
        <dbReference type="EMBL" id="MBY8824796.1"/>
    </source>
</evidence>